<reference evidence="1" key="1">
    <citation type="submission" date="2013-08" db="EMBL/GenBank/DDBJ databases">
        <title>Gene expansion shapes genome architecture in the human pathogen Lichtheimia corymbifera: an evolutionary genomics analysis in the ancient terrestrial Mucorales (Mucoromycotina).</title>
        <authorList>
            <person name="Schwartze V.U."/>
            <person name="Winter S."/>
            <person name="Shelest E."/>
            <person name="Marcet-Houben M."/>
            <person name="Horn F."/>
            <person name="Wehner S."/>
            <person name="Hoffmann K."/>
            <person name="Riege K."/>
            <person name="Sammeth M."/>
            <person name="Nowrousian M."/>
            <person name="Valiante V."/>
            <person name="Linde J."/>
            <person name="Jacobsen I.D."/>
            <person name="Marz M."/>
            <person name="Brakhage A.A."/>
            <person name="Gabaldon T."/>
            <person name="Bocker S."/>
            <person name="Voigt K."/>
        </authorList>
    </citation>
    <scope>NUCLEOTIDE SEQUENCE [LARGE SCALE GENOMIC DNA]</scope>
    <source>
        <strain evidence="1">FSU 9682</strain>
    </source>
</reference>
<proteinExistence type="predicted"/>
<name>A0A068SGC1_9FUNG</name>
<dbReference type="Proteomes" id="UP000027586">
    <property type="component" value="Unassembled WGS sequence"/>
</dbReference>
<dbReference type="Gene3D" id="1.25.40.10">
    <property type="entry name" value="Tetratricopeptide repeat domain"/>
    <property type="match status" value="1"/>
</dbReference>
<organism evidence="1 2">
    <name type="scientific">Lichtheimia corymbifera JMRC:FSU:9682</name>
    <dbReference type="NCBI Taxonomy" id="1263082"/>
    <lineage>
        <taxon>Eukaryota</taxon>
        <taxon>Fungi</taxon>
        <taxon>Fungi incertae sedis</taxon>
        <taxon>Mucoromycota</taxon>
        <taxon>Mucoromycotina</taxon>
        <taxon>Mucoromycetes</taxon>
        <taxon>Mucorales</taxon>
        <taxon>Lichtheimiaceae</taxon>
        <taxon>Lichtheimia</taxon>
    </lineage>
</organism>
<dbReference type="EMBL" id="CBTN010000121">
    <property type="protein sequence ID" value="CDH61005.1"/>
    <property type="molecule type" value="Genomic_DNA"/>
</dbReference>
<gene>
    <name evidence="1" type="ORF">LCOR_11780.1</name>
</gene>
<keyword evidence="2" id="KW-1185">Reference proteome</keyword>
<protein>
    <submittedName>
        <fullName evidence="1">Uncharacterized protein</fullName>
    </submittedName>
</protein>
<dbReference type="OrthoDB" id="2247212at2759"/>
<dbReference type="AlphaFoldDB" id="A0A068SGC1"/>
<accession>A0A068SGC1</accession>
<evidence type="ECO:0000313" key="1">
    <source>
        <dbReference type="EMBL" id="CDH61005.1"/>
    </source>
</evidence>
<dbReference type="STRING" id="1263082.A0A068SGC1"/>
<dbReference type="VEuPathDB" id="FungiDB:LCOR_11780.1"/>
<dbReference type="SUPFAM" id="SSF48452">
    <property type="entry name" value="TPR-like"/>
    <property type="match status" value="1"/>
</dbReference>
<comment type="caution">
    <text evidence="1">The sequence shown here is derived from an EMBL/GenBank/DDBJ whole genome shotgun (WGS) entry which is preliminary data.</text>
</comment>
<sequence>MSTVSAYTASTHFDMRPPTDVDNSIDNPASNVDLDQSTTTVYDCVQKLVSALDGRASLLADCGQLNVAMEDATTVMTFVPWSPIGYLYAGNIYGLRGQHYSAIRVYEQALKHVSRMDPRYQQLVTAMASSYDVVNKRIDFVSELPLEVVTSNLIPRIFGHQALITIGEEEGYLDVCSTWRQRIAMTGGLEFVIWPRLLAERDYHHIQDMAPYIKALVVLQPRDDIISTLAERIQFHALKQLHINRKKRDNGKEYNGD</sequence>
<dbReference type="InterPro" id="IPR011990">
    <property type="entry name" value="TPR-like_helical_dom_sf"/>
</dbReference>
<evidence type="ECO:0000313" key="2">
    <source>
        <dbReference type="Proteomes" id="UP000027586"/>
    </source>
</evidence>